<dbReference type="SUPFAM" id="SSF89796">
    <property type="entry name" value="CoA-transferase family III (CaiB/BaiF)"/>
    <property type="match status" value="1"/>
</dbReference>
<accession>N0BLK9</accession>
<name>N0BLK9_9EURY</name>
<dbReference type="PANTHER" id="PTHR48228">
    <property type="entry name" value="SUCCINYL-COA--D-CITRAMALATE COA-TRANSFERASE"/>
    <property type="match status" value="1"/>
</dbReference>
<dbReference type="Pfam" id="PF02515">
    <property type="entry name" value="CoA_transf_3"/>
    <property type="match status" value="1"/>
</dbReference>
<dbReference type="Gene3D" id="3.30.1540.10">
    <property type="entry name" value="formyl-coa transferase, domain 3"/>
    <property type="match status" value="1"/>
</dbReference>
<dbReference type="PANTHER" id="PTHR48228:SF5">
    <property type="entry name" value="ALPHA-METHYLACYL-COA RACEMASE"/>
    <property type="match status" value="1"/>
</dbReference>
<keyword evidence="2" id="KW-1185">Reference proteome</keyword>
<proteinExistence type="predicted"/>
<dbReference type="STRING" id="387631.Asulf_01094"/>
<gene>
    <name evidence="1" type="ORF">Asulf_01094</name>
</gene>
<reference evidence="1 2" key="1">
    <citation type="journal article" date="2013" name="Genome Announc.">
        <title>Complete Genome Sequence of the Thermophilic and Facultatively Chemolithoautotrophic Sulfate Reducer Archaeoglobus sulfaticallidus Strain PM70-1T.</title>
        <authorList>
            <person name="Stokke R."/>
            <person name="Hocking W.P."/>
            <person name="Steinsbu B.O."/>
            <person name="Steen I.H."/>
        </authorList>
    </citation>
    <scope>NUCLEOTIDE SEQUENCE [LARGE SCALE GENOMIC DNA]</scope>
    <source>
        <strain evidence="1">PM70-1</strain>
    </source>
</reference>
<dbReference type="InterPro" id="IPR003673">
    <property type="entry name" value="CoA-Trfase_fam_III"/>
</dbReference>
<dbReference type="OrthoDB" id="28444at2157"/>
<sequence length="347" mass="39320">MLSNIRVLEVAYFYPGPFCTQILAEHGAEVIKIEPPTGDPMRYDRTLFSAFNRNKKSIVLNLKDEGDLKKFYELVKKSDVIVEGFRPGVAKRLGIDYDTVRKYNKGIIYCSISGFGQDSELLDIPVHDINVLSFSGICRISGIKDNVPRDPNVQISDFSSAVFAVISILMALIKRMKTGEGEYIDVSMMDSAAASIPLHSASYMNGSSDRMDFKSNPGYEIYKTRDGHISLGIMDEPHFWRNLCRVLEIEEYADISYAERLERYDEIRSRISEIIMKFKTSEISDILRRNNIPFGVVNHFTDAVELLKKRGILAKTENGIFVGFPAKYKYYTPKRDGKVPDLGGDEV</sequence>
<dbReference type="HOGENOM" id="CLU_033975_5_1_2"/>
<dbReference type="RefSeq" id="WP_015590693.1">
    <property type="nucleotide sequence ID" value="NC_021169.1"/>
</dbReference>
<protein>
    <submittedName>
        <fullName evidence="1">Putative acyl-CoA transferases/carnitine dehydratase</fullName>
    </submittedName>
</protein>
<keyword evidence="1" id="KW-0808">Transferase</keyword>
<dbReference type="KEGG" id="ast:Asulf_01094"/>
<organism evidence="1 2">
    <name type="scientific">Archaeoglobus sulfaticallidus PM70-1</name>
    <dbReference type="NCBI Taxonomy" id="387631"/>
    <lineage>
        <taxon>Archaea</taxon>
        <taxon>Methanobacteriati</taxon>
        <taxon>Methanobacteriota</taxon>
        <taxon>Archaeoglobi</taxon>
        <taxon>Archaeoglobales</taxon>
        <taxon>Archaeoglobaceae</taxon>
        <taxon>Archaeoglobus</taxon>
    </lineage>
</organism>
<dbReference type="InterPro" id="IPR044855">
    <property type="entry name" value="CoA-Trfase_III_dom3_sf"/>
</dbReference>
<dbReference type="eggNOG" id="arCOG02304">
    <property type="taxonomic scope" value="Archaea"/>
</dbReference>
<dbReference type="Proteomes" id="UP000013307">
    <property type="component" value="Chromosome"/>
</dbReference>
<dbReference type="Gene3D" id="3.40.50.10540">
    <property type="entry name" value="Crotonobetainyl-coa:carnitine coa-transferase, domain 1"/>
    <property type="match status" value="1"/>
</dbReference>
<dbReference type="InterPro" id="IPR050509">
    <property type="entry name" value="CoA-transferase_III"/>
</dbReference>
<dbReference type="GO" id="GO:0016740">
    <property type="term" value="F:transferase activity"/>
    <property type="evidence" value="ECO:0007669"/>
    <property type="project" value="UniProtKB-KW"/>
</dbReference>
<dbReference type="InterPro" id="IPR023606">
    <property type="entry name" value="CoA-Trfase_III_dom_1_sf"/>
</dbReference>
<dbReference type="EMBL" id="CP005290">
    <property type="protein sequence ID" value="AGK61095.1"/>
    <property type="molecule type" value="Genomic_DNA"/>
</dbReference>
<evidence type="ECO:0000313" key="1">
    <source>
        <dbReference type="EMBL" id="AGK61095.1"/>
    </source>
</evidence>
<evidence type="ECO:0000313" key="2">
    <source>
        <dbReference type="Proteomes" id="UP000013307"/>
    </source>
</evidence>
<dbReference type="AlphaFoldDB" id="N0BLK9"/>
<dbReference type="GeneID" id="15392735"/>